<proteinExistence type="predicted"/>
<dbReference type="EMBL" id="LBMM01031101">
    <property type="protein sequence ID" value="KMQ81833.1"/>
    <property type="molecule type" value="Genomic_DNA"/>
</dbReference>
<evidence type="ECO:0000313" key="1">
    <source>
        <dbReference type="EMBL" id="KMQ81833.1"/>
    </source>
</evidence>
<organism evidence="1 2">
    <name type="scientific">Lasius niger</name>
    <name type="common">Black garden ant</name>
    <dbReference type="NCBI Taxonomy" id="67767"/>
    <lineage>
        <taxon>Eukaryota</taxon>
        <taxon>Metazoa</taxon>
        <taxon>Ecdysozoa</taxon>
        <taxon>Arthropoda</taxon>
        <taxon>Hexapoda</taxon>
        <taxon>Insecta</taxon>
        <taxon>Pterygota</taxon>
        <taxon>Neoptera</taxon>
        <taxon>Endopterygota</taxon>
        <taxon>Hymenoptera</taxon>
        <taxon>Apocrita</taxon>
        <taxon>Aculeata</taxon>
        <taxon>Formicoidea</taxon>
        <taxon>Formicidae</taxon>
        <taxon>Formicinae</taxon>
        <taxon>Lasius</taxon>
        <taxon>Lasius</taxon>
    </lineage>
</organism>
<name>A0A0J7JU78_LASNI</name>
<reference evidence="1 2" key="1">
    <citation type="submission" date="2015-04" db="EMBL/GenBank/DDBJ databases">
        <title>Lasius niger genome sequencing.</title>
        <authorList>
            <person name="Konorov E.A."/>
            <person name="Nikitin M.A."/>
            <person name="Kirill M.V."/>
            <person name="Chang P."/>
        </authorList>
    </citation>
    <scope>NUCLEOTIDE SEQUENCE [LARGE SCALE GENOMIC DNA]</scope>
    <source>
        <tissue evidence="1">Whole</tissue>
    </source>
</reference>
<feature type="non-terminal residue" evidence="1">
    <location>
        <position position="173"/>
    </location>
</feature>
<dbReference type="PaxDb" id="67767-A0A0J7JU78"/>
<gene>
    <name evidence="1" type="ORF">RF55_25059</name>
</gene>
<sequence length="173" mass="19192">MDLLPTDLVRFCIQDAGLNKPISTTLMHVSEVTVEHVLSRLMKVLQSNDHIDLSSGFTVDVITIRRPVGAGRMKGNNVEDACLKKKSILKIPEDDEGLCCAKAILYALAHLDQDKTAIVTLRDKHRPALMNRARILHEESGVPPGPCTYTEVAQFERHLNIQIGVVVAENMNE</sequence>
<evidence type="ECO:0000313" key="2">
    <source>
        <dbReference type="Proteomes" id="UP000036403"/>
    </source>
</evidence>
<dbReference type="Proteomes" id="UP000036403">
    <property type="component" value="Unassembled WGS sequence"/>
</dbReference>
<accession>A0A0J7JU78</accession>
<comment type="caution">
    <text evidence="1">The sequence shown here is derived from an EMBL/GenBank/DDBJ whole genome shotgun (WGS) entry which is preliminary data.</text>
</comment>
<protein>
    <submittedName>
        <fullName evidence="1">Uncharacterized protein</fullName>
    </submittedName>
</protein>
<dbReference type="AlphaFoldDB" id="A0A0J7JU78"/>
<dbReference type="OrthoDB" id="6434689at2759"/>
<keyword evidence="2" id="KW-1185">Reference proteome</keyword>